<proteinExistence type="predicted"/>
<dbReference type="InterPro" id="IPR021695">
    <property type="entry name" value="Phage_KPP10_Orf10"/>
</dbReference>
<evidence type="ECO:0000313" key="2">
    <source>
        <dbReference type="Proteomes" id="UP000225954"/>
    </source>
</evidence>
<sequence>MLRSYDPRRVVAIFGAARIRGFMPGQSISAEPMTDGSSSVSGMDGDVARALNTDERWTITLNLMMTSPSNSILSAAYQLDKASNGDGVVPFLLEDLNGDTIVGGSQAWIQRLPSVTYSNEIEGRSWQIILNADAVNIGASGIQN</sequence>
<dbReference type="NCBIfam" id="NF047581">
    <property type="entry name" value="gp105_phage_fam"/>
    <property type="match status" value="1"/>
</dbReference>
<dbReference type="EMBL" id="KT716399">
    <property type="protein sequence ID" value="ALH46217.1"/>
    <property type="molecule type" value="Genomic_DNA"/>
</dbReference>
<protein>
    <submittedName>
        <fullName evidence="1">Putative structural protein</fullName>
    </submittedName>
</protein>
<dbReference type="Proteomes" id="UP000225954">
    <property type="component" value="Segment"/>
</dbReference>
<keyword evidence="2" id="KW-1185">Reference proteome</keyword>
<name>A0A0N7GFC4_9CAUD</name>
<gene>
    <name evidence="1" type="ORF">POR1_13</name>
</gene>
<accession>A0A0N7GFC4</accession>
<dbReference type="Pfam" id="PF11681">
    <property type="entry name" value="Phage_Tube_PhiTE"/>
    <property type="match status" value="1"/>
</dbReference>
<evidence type="ECO:0000313" key="1">
    <source>
        <dbReference type="EMBL" id="ALH46217.1"/>
    </source>
</evidence>
<organism evidence="1 2">
    <name type="scientific">Pseudomonas phage POR1</name>
    <dbReference type="NCBI Taxonomy" id="1718594"/>
    <lineage>
        <taxon>Viruses</taxon>
        <taxon>Duplodnaviria</taxon>
        <taxon>Heunggongvirae</taxon>
        <taxon>Uroviricota</taxon>
        <taxon>Caudoviricetes</taxon>
        <taxon>Porunavirus</taxon>
        <taxon>Porunavirus POR1</taxon>
    </lineage>
</organism>
<reference evidence="1 2" key="1">
    <citation type="journal article" date="2016" name="Genome Announc.">
        <title>Genome Sequences of Pseudomonas oryzihabitans Phage POR1 and Pseudomonas aeruginosa Phage PAE1.</title>
        <authorList>
            <person name="Dyson Z.A."/>
            <person name="Seviour R.J."/>
            <person name="Tucci J."/>
            <person name="Petrovski S."/>
        </authorList>
    </citation>
    <scope>NUCLEOTIDE SEQUENCE [LARGE SCALE GENOMIC DNA]</scope>
</reference>